<evidence type="ECO:0000313" key="4">
    <source>
        <dbReference type="Proteomes" id="UP000811619"/>
    </source>
</evidence>
<sequence>MMPISILLLLMAALVFGLPSGCCAPNPYPYPNPDPGPDPDAEAPSLPQIEGASNLPPPPPGSRLVHIALGFGLQNYT</sequence>
<evidence type="ECO:0000256" key="1">
    <source>
        <dbReference type="SAM" id="MobiDB-lite"/>
    </source>
</evidence>
<reference evidence="3" key="1">
    <citation type="journal article" date="2020" name="bioRxiv">
        <title>Whole genome comparisons of ergot fungi reveals the divergence and evolution of species within the genus Claviceps are the result of varying mechanisms driving genome evolution and host range expansion.</title>
        <authorList>
            <person name="Wyka S.A."/>
            <person name="Mondo S.J."/>
            <person name="Liu M."/>
            <person name="Dettman J."/>
            <person name="Nalam V."/>
            <person name="Broders K.D."/>
        </authorList>
    </citation>
    <scope>NUCLEOTIDE SEQUENCE</scope>
    <source>
        <strain evidence="3">CCC 489</strain>
    </source>
</reference>
<organism evidence="3 4">
    <name type="scientific">Claviceps africana</name>
    <dbReference type="NCBI Taxonomy" id="83212"/>
    <lineage>
        <taxon>Eukaryota</taxon>
        <taxon>Fungi</taxon>
        <taxon>Dikarya</taxon>
        <taxon>Ascomycota</taxon>
        <taxon>Pezizomycotina</taxon>
        <taxon>Sordariomycetes</taxon>
        <taxon>Hypocreomycetidae</taxon>
        <taxon>Hypocreales</taxon>
        <taxon>Clavicipitaceae</taxon>
        <taxon>Claviceps</taxon>
    </lineage>
</organism>
<protein>
    <submittedName>
        <fullName evidence="3">Uncharacterized protein</fullName>
    </submittedName>
</protein>
<dbReference type="EMBL" id="SRPY01000987">
    <property type="protein sequence ID" value="KAG5915422.1"/>
    <property type="molecule type" value="Genomic_DNA"/>
</dbReference>
<feature type="region of interest" description="Disordered" evidence="1">
    <location>
        <begin position="27"/>
        <end position="61"/>
    </location>
</feature>
<name>A0A8K0J265_9HYPO</name>
<dbReference type="OrthoDB" id="1859733at2759"/>
<gene>
    <name evidence="3" type="ORF">E4U42_008068</name>
</gene>
<comment type="caution">
    <text evidence="3">The sequence shown here is derived from an EMBL/GenBank/DDBJ whole genome shotgun (WGS) entry which is preliminary data.</text>
</comment>
<evidence type="ECO:0000313" key="3">
    <source>
        <dbReference type="EMBL" id="KAG5915422.1"/>
    </source>
</evidence>
<feature type="non-terminal residue" evidence="3">
    <location>
        <position position="77"/>
    </location>
</feature>
<feature type="chain" id="PRO_5035433797" evidence="2">
    <location>
        <begin position="18"/>
        <end position="77"/>
    </location>
</feature>
<evidence type="ECO:0000256" key="2">
    <source>
        <dbReference type="SAM" id="SignalP"/>
    </source>
</evidence>
<feature type="compositionally biased region" description="Pro residues" evidence="1">
    <location>
        <begin position="27"/>
        <end position="38"/>
    </location>
</feature>
<dbReference type="Proteomes" id="UP000811619">
    <property type="component" value="Unassembled WGS sequence"/>
</dbReference>
<feature type="signal peptide" evidence="2">
    <location>
        <begin position="1"/>
        <end position="17"/>
    </location>
</feature>
<accession>A0A8K0J265</accession>
<keyword evidence="4" id="KW-1185">Reference proteome</keyword>
<keyword evidence="2" id="KW-0732">Signal</keyword>
<dbReference type="AlphaFoldDB" id="A0A8K0J265"/>
<proteinExistence type="predicted"/>